<reference evidence="3" key="1">
    <citation type="submission" date="2014-12" db="EMBL/GenBank/DDBJ databases">
        <authorList>
            <person name="Salcher M.M."/>
        </authorList>
    </citation>
    <scope>NUCLEOTIDE SEQUENCE [LARGE SCALE GENOMIC DNA]</scope>
    <source>
        <strain evidence="3">MMS-10A-171</strain>
    </source>
</reference>
<gene>
    <name evidence="2" type="ORF">BN1208_0550</name>
</gene>
<evidence type="ECO:0000313" key="2">
    <source>
        <dbReference type="EMBL" id="CEZ19438.1"/>
    </source>
</evidence>
<sequence>MQRLSNLSIILSAIIAILFGLEYFSEAKSVIVAFPLYLTGHYIKHNFTYRNFKISTRSKPFFKSILKNSIHAIAYITIFIFLGYLLLAISKTDFYLNNLQSLTQGTISLMDEVIKFWINLPYRLMKYGQ</sequence>
<dbReference type="AlphaFoldDB" id="A0A0D6EVZ5"/>
<keyword evidence="3" id="KW-1185">Reference proteome</keyword>
<keyword evidence="1" id="KW-0812">Transmembrane</keyword>
<proteinExistence type="predicted"/>
<keyword evidence="1" id="KW-0472">Membrane</keyword>
<organism evidence="2 3">
    <name type="scientific">Candidatus Methylopumilus planktonicus</name>
    <dbReference type="NCBI Taxonomy" id="1581557"/>
    <lineage>
        <taxon>Bacteria</taxon>
        <taxon>Pseudomonadati</taxon>
        <taxon>Pseudomonadota</taxon>
        <taxon>Betaproteobacteria</taxon>
        <taxon>Nitrosomonadales</taxon>
        <taxon>Methylophilaceae</taxon>
        <taxon>Candidatus Methylopumilus</taxon>
    </lineage>
</organism>
<dbReference type="RefSeq" id="WP_046487697.1">
    <property type="nucleotide sequence ID" value="NZ_LN827929.1"/>
</dbReference>
<keyword evidence="1" id="KW-1133">Transmembrane helix</keyword>
<dbReference type="Proteomes" id="UP000064007">
    <property type="component" value="Chromosome 1"/>
</dbReference>
<feature type="transmembrane region" description="Helical" evidence="1">
    <location>
        <begin position="7"/>
        <end position="24"/>
    </location>
</feature>
<evidence type="ECO:0000313" key="3">
    <source>
        <dbReference type="Proteomes" id="UP000064007"/>
    </source>
</evidence>
<dbReference type="EMBL" id="LN827929">
    <property type="protein sequence ID" value="CEZ19438.1"/>
    <property type="molecule type" value="Genomic_DNA"/>
</dbReference>
<accession>A0A0D6EVZ5</accession>
<dbReference type="STRING" id="1581557.BN1208_0550"/>
<dbReference type="HOGENOM" id="CLU_1946274_0_0_4"/>
<feature type="transmembrane region" description="Helical" evidence="1">
    <location>
        <begin position="70"/>
        <end position="89"/>
    </location>
</feature>
<name>A0A0D6EVZ5_9PROT</name>
<dbReference type="KEGG" id="mbat:BN1208_0550"/>
<protein>
    <submittedName>
        <fullName evidence="2">Uncharacterized protein</fullName>
    </submittedName>
</protein>
<evidence type="ECO:0000256" key="1">
    <source>
        <dbReference type="SAM" id="Phobius"/>
    </source>
</evidence>